<evidence type="ECO:0000256" key="1">
    <source>
        <dbReference type="SAM" id="MobiDB-lite"/>
    </source>
</evidence>
<dbReference type="AlphaFoldDB" id="A0AAV4P466"/>
<feature type="region of interest" description="Disordered" evidence="1">
    <location>
        <begin position="27"/>
        <end position="46"/>
    </location>
</feature>
<name>A0AAV4P466_CAEEX</name>
<dbReference type="EMBL" id="BPLR01003982">
    <property type="protein sequence ID" value="GIX90996.1"/>
    <property type="molecule type" value="Genomic_DNA"/>
</dbReference>
<organism evidence="2 3">
    <name type="scientific">Caerostris extrusa</name>
    <name type="common">Bark spider</name>
    <name type="synonym">Caerostris bankana</name>
    <dbReference type="NCBI Taxonomy" id="172846"/>
    <lineage>
        <taxon>Eukaryota</taxon>
        <taxon>Metazoa</taxon>
        <taxon>Ecdysozoa</taxon>
        <taxon>Arthropoda</taxon>
        <taxon>Chelicerata</taxon>
        <taxon>Arachnida</taxon>
        <taxon>Araneae</taxon>
        <taxon>Araneomorphae</taxon>
        <taxon>Entelegynae</taxon>
        <taxon>Araneoidea</taxon>
        <taxon>Araneidae</taxon>
        <taxon>Caerostris</taxon>
    </lineage>
</organism>
<gene>
    <name evidence="2" type="ORF">CEXT_258101</name>
</gene>
<accession>A0AAV4P466</accession>
<reference evidence="2 3" key="1">
    <citation type="submission" date="2021-06" db="EMBL/GenBank/DDBJ databases">
        <title>Caerostris extrusa draft genome.</title>
        <authorList>
            <person name="Kono N."/>
            <person name="Arakawa K."/>
        </authorList>
    </citation>
    <scope>NUCLEOTIDE SEQUENCE [LARGE SCALE GENOMIC DNA]</scope>
</reference>
<dbReference type="Proteomes" id="UP001054945">
    <property type="component" value="Unassembled WGS sequence"/>
</dbReference>
<evidence type="ECO:0000313" key="3">
    <source>
        <dbReference type="Proteomes" id="UP001054945"/>
    </source>
</evidence>
<sequence>MFLPSCNHEVEGNFEKSFSTALGPPRASIGERGGSHVTPSNMQPAKRFFSPSARENAEARDNRRRTQIFLDRLRSNNNADCAVRVSRNDASSVIYSKSISLDEYSTDTWAYHFAYPLEYAYPALETTAPPADASCAESTHTEVSHATVLSEQLQLLSDEINVTGESRIFARRIVTTRGQLERIMQFTQTLLA</sequence>
<keyword evidence="3" id="KW-1185">Reference proteome</keyword>
<evidence type="ECO:0000313" key="2">
    <source>
        <dbReference type="EMBL" id="GIX90996.1"/>
    </source>
</evidence>
<proteinExistence type="predicted"/>
<protein>
    <submittedName>
        <fullName evidence="2">Uncharacterized protein</fullName>
    </submittedName>
</protein>
<comment type="caution">
    <text evidence="2">The sequence shown here is derived from an EMBL/GenBank/DDBJ whole genome shotgun (WGS) entry which is preliminary data.</text>
</comment>